<feature type="signal peptide" evidence="1">
    <location>
        <begin position="1"/>
        <end position="26"/>
    </location>
</feature>
<name>A0ABV9QVN2_9GAMM</name>
<evidence type="ECO:0000313" key="2">
    <source>
        <dbReference type="EMBL" id="MFC4821085.1"/>
    </source>
</evidence>
<evidence type="ECO:0000313" key="3">
    <source>
        <dbReference type="Proteomes" id="UP001595886"/>
    </source>
</evidence>
<organism evidence="2 3">
    <name type="scientific">Dokdonella ginsengisoli</name>
    <dbReference type="NCBI Taxonomy" id="363846"/>
    <lineage>
        <taxon>Bacteria</taxon>
        <taxon>Pseudomonadati</taxon>
        <taxon>Pseudomonadota</taxon>
        <taxon>Gammaproteobacteria</taxon>
        <taxon>Lysobacterales</taxon>
        <taxon>Rhodanobacteraceae</taxon>
        <taxon>Dokdonella</taxon>
    </lineage>
</organism>
<dbReference type="Gene3D" id="2.80.10.50">
    <property type="match status" value="3"/>
</dbReference>
<keyword evidence="1" id="KW-0732">Signal</keyword>
<gene>
    <name evidence="2" type="ORF">ACFO6Q_12170</name>
</gene>
<sequence>MFRGCKPLTFTVAAAVAGLAAGTANAEAPLDGALDSTFADNGSATIPFDLLPTGPIDTALDTVVDSFGRVYLVGTVFTASGSRIGIMRLRKDGTPDTTYGLDGNGKVTGPDGTGFDLSGVSAALDADNNLLVGGTRSIGGNYDFAVCKFTLGGTATTFPNGLHCVAVAFDLGGDNKDTLRDIAVQPNGKIVMVGSASTGQGKTAGAVARLDAEGNIDDDAATGFNVSGKMTVLPPGMKAIDFNAVALMANGRIAVVGDSTLNDATDSDLVYARIDSDGLGQSLATSAPFGATRNQTLNELIVLPPPPGPLLLEQSVIAVGAYETGIGSGTYNGLVVQFDGNGEPASSFNGSGYVSDVEGENLVFSDLVREPSGKILVVGTMKPSVSEPTRYYVTRFTPDGERDAEGFGAPAGWSSYSLVTSLNDVGNGIALQDNRIIIAGASLTSANPPNLDFSVIGLARDQIFADGVD</sequence>
<feature type="chain" id="PRO_5047460918" description="Delta-60 repeat protein" evidence="1">
    <location>
        <begin position="27"/>
        <end position="469"/>
    </location>
</feature>
<accession>A0ABV9QVN2</accession>
<dbReference type="InterPro" id="IPR013431">
    <property type="entry name" value="Delta_60_rpt"/>
</dbReference>
<keyword evidence="3" id="KW-1185">Reference proteome</keyword>
<reference evidence="3" key="1">
    <citation type="journal article" date="2019" name="Int. J. Syst. Evol. Microbiol.">
        <title>The Global Catalogue of Microorganisms (GCM) 10K type strain sequencing project: providing services to taxonomists for standard genome sequencing and annotation.</title>
        <authorList>
            <consortium name="The Broad Institute Genomics Platform"/>
            <consortium name="The Broad Institute Genome Sequencing Center for Infectious Disease"/>
            <person name="Wu L."/>
            <person name="Ma J."/>
        </authorList>
    </citation>
    <scope>NUCLEOTIDE SEQUENCE [LARGE SCALE GENOMIC DNA]</scope>
    <source>
        <strain evidence="3">CCUG 30340</strain>
    </source>
</reference>
<dbReference type="NCBIfam" id="TIGR02608">
    <property type="entry name" value="delta_60_rpt"/>
    <property type="match status" value="5"/>
</dbReference>
<protein>
    <recommendedName>
        <fullName evidence="4">Delta-60 repeat protein</fullName>
    </recommendedName>
</protein>
<dbReference type="EMBL" id="JBHSHD010000008">
    <property type="protein sequence ID" value="MFC4821085.1"/>
    <property type="molecule type" value="Genomic_DNA"/>
</dbReference>
<evidence type="ECO:0008006" key="4">
    <source>
        <dbReference type="Google" id="ProtNLM"/>
    </source>
</evidence>
<evidence type="ECO:0000256" key="1">
    <source>
        <dbReference type="SAM" id="SignalP"/>
    </source>
</evidence>
<dbReference type="Pfam" id="PF17164">
    <property type="entry name" value="DUF5122"/>
    <property type="match status" value="4"/>
</dbReference>
<dbReference type="RefSeq" id="WP_380021370.1">
    <property type="nucleotide sequence ID" value="NZ_JBHSHD010000008.1"/>
</dbReference>
<proteinExistence type="predicted"/>
<dbReference type="Proteomes" id="UP001595886">
    <property type="component" value="Unassembled WGS sequence"/>
</dbReference>
<comment type="caution">
    <text evidence="2">The sequence shown here is derived from an EMBL/GenBank/DDBJ whole genome shotgun (WGS) entry which is preliminary data.</text>
</comment>